<comment type="caution">
    <text evidence="5">The sequence shown here is derived from an EMBL/GenBank/DDBJ whole genome shotgun (WGS) entry which is preliminary data.</text>
</comment>
<accession>A0A9P6RE61</accession>
<dbReference type="OrthoDB" id="614844at2759"/>
<evidence type="ECO:0000256" key="2">
    <source>
        <dbReference type="ARBA" id="ARBA00023242"/>
    </source>
</evidence>
<keyword evidence="6" id="KW-1185">Reference proteome</keyword>
<reference evidence="5" key="1">
    <citation type="journal article" date="2020" name="Fungal Divers.">
        <title>Resolving the Mortierellaceae phylogeny through synthesis of multi-gene phylogenetics and phylogenomics.</title>
        <authorList>
            <person name="Vandepol N."/>
            <person name="Liber J."/>
            <person name="Desiro A."/>
            <person name="Na H."/>
            <person name="Kennedy M."/>
            <person name="Barry K."/>
            <person name="Grigoriev I.V."/>
            <person name="Miller A.N."/>
            <person name="O'Donnell K."/>
            <person name="Stajich J.E."/>
            <person name="Bonito G."/>
        </authorList>
    </citation>
    <scope>NUCLEOTIDE SEQUENCE</scope>
    <source>
        <strain evidence="5">NVP60</strain>
    </source>
</reference>
<name>A0A9P6RE61_9FUNG</name>
<dbReference type="Proteomes" id="UP000823405">
    <property type="component" value="Unassembled WGS sequence"/>
</dbReference>
<evidence type="ECO:0000313" key="6">
    <source>
        <dbReference type="Proteomes" id="UP000823405"/>
    </source>
</evidence>
<dbReference type="EMBL" id="JAAAIN010000193">
    <property type="protein sequence ID" value="KAG0318402.1"/>
    <property type="molecule type" value="Genomic_DNA"/>
</dbReference>
<feature type="region of interest" description="Disordered" evidence="3">
    <location>
        <begin position="101"/>
        <end position="132"/>
    </location>
</feature>
<dbReference type="InterPro" id="IPR012935">
    <property type="entry name" value="NuBaID_N"/>
</dbReference>
<keyword evidence="2" id="KW-0539">Nucleus</keyword>
<proteinExistence type="predicted"/>
<evidence type="ECO:0000256" key="1">
    <source>
        <dbReference type="ARBA" id="ARBA00004123"/>
    </source>
</evidence>
<dbReference type="Pfam" id="PF07967">
    <property type="entry name" value="zf-C3HC"/>
    <property type="match status" value="1"/>
</dbReference>
<feature type="compositionally biased region" description="Polar residues" evidence="3">
    <location>
        <begin position="414"/>
        <end position="427"/>
    </location>
</feature>
<protein>
    <recommendedName>
        <fullName evidence="4">C3HC-type domain-containing protein</fullName>
    </recommendedName>
</protein>
<evidence type="ECO:0000256" key="3">
    <source>
        <dbReference type="SAM" id="MobiDB-lite"/>
    </source>
</evidence>
<comment type="subcellular location">
    <subcellularLocation>
        <location evidence="1">Nucleus</location>
    </subcellularLocation>
</comment>
<dbReference type="GO" id="GO:0005634">
    <property type="term" value="C:nucleus"/>
    <property type="evidence" value="ECO:0007669"/>
    <property type="project" value="UniProtKB-SubCell"/>
</dbReference>
<evidence type="ECO:0000313" key="5">
    <source>
        <dbReference type="EMBL" id="KAG0318402.1"/>
    </source>
</evidence>
<dbReference type="PANTHER" id="PTHR15835">
    <property type="entry name" value="NUCLEAR-INTERACTING PARTNER OF ALK"/>
    <property type="match status" value="1"/>
</dbReference>
<dbReference type="GO" id="GO:0008270">
    <property type="term" value="F:zinc ion binding"/>
    <property type="evidence" value="ECO:0007669"/>
    <property type="project" value="InterPro"/>
</dbReference>
<dbReference type="PANTHER" id="PTHR15835:SF6">
    <property type="entry name" value="ZINC FINGER C3HC-TYPE PROTEIN 1"/>
    <property type="match status" value="1"/>
</dbReference>
<organism evidence="5 6">
    <name type="scientific">Linnemannia gamsii</name>
    <dbReference type="NCBI Taxonomy" id="64522"/>
    <lineage>
        <taxon>Eukaryota</taxon>
        <taxon>Fungi</taxon>
        <taxon>Fungi incertae sedis</taxon>
        <taxon>Mucoromycota</taxon>
        <taxon>Mortierellomycotina</taxon>
        <taxon>Mortierellomycetes</taxon>
        <taxon>Mortierellales</taxon>
        <taxon>Mortierellaceae</taxon>
        <taxon>Linnemannia</taxon>
    </lineage>
</organism>
<feature type="compositionally biased region" description="Polar residues" evidence="3">
    <location>
        <begin position="221"/>
        <end position="232"/>
    </location>
</feature>
<gene>
    <name evidence="5" type="ORF">BGZ97_003846</name>
</gene>
<sequence length="453" mass="49863">MTTSTTTDSKRKLDESLALLNSLFAHPSKKHSSDTPTQSIPVPVAQTKEPTIIPPEATAILAKQHANLQKRVFLPPRPAVLDKLSKLTGSRPTLQDSIAASLAASAPTSRASAPTGSASTTTTEETVTTTTTTAAEETARSPLGRRVDSVGSTKMRYLPWSREQFHERLETFKPSTWFDKPKLVNAVECAKRGWINKGDDRLECCGGCGGVVIVRIGQVEENSSSTRDNPTQDAEESHVTDTSTEDLGLDDTLPDLDAESLGPKFHAMLTSNHVAGCPWKAHPCDDSIYKFPVLSYSHARKEFVDRAKRLEKIKGDPLTESIRQPLTAEEVGKLTGLFAGEAEAKLLILSLFGWSTTETPKDDDADDVFMEDDEEEASFDTVQAHKWYCYWIDPEHNEKQQVGWRILYKSLTSKSSGQGNQSQAVSDQQDERMEPSEAVAMVKRILRGQVALF</sequence>
<feature type="domain" description="C3HC-type" evidence="4">
    <location>
        <begin position="159"/>
        <end position="311"/>
    </location>
</feature>
<evidence type="ECO:0000259" key="4">
    <source>
        <dbReference type="Pfam" id="PF07967"/>
    </source>
</evidence>
<dbReference type="AlphaFoldDB" id="A0A9P6RE61"/>
<feature type="region of interest" description="Disordered" evidence="3">
    <location>
        <begin position="414"/>
        <end position="436"/>
    </location>
</feature>
<feature type="region of interest" description="Disordered" evidence="3">
    <location>
        <begin position="221"/>
        <end position="250"/>
    </location>
</feature>